<dbReference type="RefSeq" id="WP_199869419.1">
    <property type="nucleotide sequence ID" value="NZ_JAAGPU010000006.1"/>
</dbReference>
<keyword evidence="2" id="KW-0808">Transferase</keyword>
<evidence type="ECO:0000259" key="1">
    <source>
        <dbReference type="Pfam" id="PF13847"/>
    </source>
</evidence>
<dbReference type="SUPFAM" id="SSF53335">
    <property type="entry name" value="S-adenosyl-L-methionine-dependent methyltransferases"/>
    <property type="match status" value="1"/>
</dbReference>
<comment type="caution">
    <text evidence="2">The sequence shown here is derived from an EMBL/GenBank/DDBJ whole genome shotgun (WGS) entry which is preliminary data.</text>
</comment>
<dbReference type="GO" id="GO:0032259">
    <property type="term" value="P:methylation"/>
    <property type="evidence" value="ECO:0007669"/>
    <property type="project" value="UniProtKB-KW"/>
</dbReference>
<dbReference type="Proteomes" id="UP000481872">
    <property type="component" value="Unassembled WGS sequence"/>
</dbReference>
<keyword evidence="3" id="KW-1185">Reference proteome</keyword>
<dbReference type="Gene3D" id="3.40.50.150">
    <property type="entry name" value="Vaccinia Virus protein VP39"/>
    <property type="match status" value="1"/>
</dbReference>
<dbReference type="GO" id="GO:0008168">
    <property type="term" value="F:methyltransferase activity"/>
    <property type="evidence" value="ECO:0007669"/>
    <property type="project" value="UniProtKB-KW"/>
</dbReference>
<dbReference type="InterPro" id="IPR025714">
    <property type="entry name" value="Methyltranfer_dom"/>
</dbReference>
<dbReference type="EMBL" id="JAAGPU010000006">
    <property type="protein sequence ID" value="NEU04236.1"/>
    <property type="molecule type" value="Genomic_DNA"/>
</dbReference>
<dbReference type="AlphaFoldDB" id="A0A6M0H090"/>
<evidence type="ECO:0000313" key="3">
    <source>
        <dbReference type="Proteomes" id="UP000481872"/>
    </source>
</evidence>
<dbReference type="InterPro" id="IPR029063">
    <property type="entry name" value="SAM-dependent_MTases_sf"/>
</dbReference>
<dbReference type="Pfam" id="PF13847">
    <property type="entry name" value="Methyltransf_31"/>
    <property type="match status" value="1"/>
</dbReference>
<reference evidence="2 3" key="1">
    <citation type="submission" date="2020-02" db="EMBL/GenBank/DDBJ databases">
        <title>Genome assembly of a novel Clostridium senegalense strain.</title>
        <authorList>
            <person name="Gupta T.B."/>
            <person name="Jauregui R."/>
            <person name="Maclean P."/>
            <person name="Nawarathana A."/>
            <person name="Brightwell G."/>
        </authorList>
    </citation>
    <scope>NUCLEOTIDE SEQUENCE [LARGE SCALE GENOMIC DNA]</scope>
    <source>
        <strain evidence="2 3">AGRFS4</strain>
    </source>
</reference>
<organism evidence="2 3">
    <name type="scientific">Clostridium senegalense</name>
    <dbReference type="NCBI Taxonomy" id="1465809"/>
    <lineage>
        <taxon>Bacteria</taxon>
        <taxon>Bacillati</taxon>
        <taxon>Bacillota</taxon>
        <taxon>Clostridia</taxon>
        <taxon>Eubacteriales</taxon>
        <taxon>Clostridiaceae</taxon>
        <taxon>Clostridium</taxon>
    </lineage>
</organism>
<accession>A0A6M0H090</accession>
<gene>
    <name evidence="2" type="ORF">G3M99_05040</name>
</gene>
<name>A0A6M0H090_9CLOT</name>
<protein>
    <submittedName>
        <fullName evidence="2">Class I SAM-dependent methyltransferase</fullName>
    </submittedName>
</protein>
<feature type="domain" description="Methyltransferase" evidence="1">
    <location>
        <begin position="42"/>
        <end position="150"/>
    </location>
</feature>
<dbReference type="CDD" id="cd02440">
    <property type="entry name" value="AdoMet_MTases"/>
    <property type="match status" value="1"/>
</dbReference>
<evidence type="ECO:0000313" key="2">
    <source>
        <dbReference type="EMBL" id="NEU04236.1"/>
    </source>
</evidence>
<proteinExistence type="predicted"/>
<sequence>MIKDKRELINLWDKVGVNFSEIGPNYWKRFGERLIELSDINAGDFVLDIGIGRGASLFPAAQRVGEKGQVIGIDISKVMVNETKKQIIKENINNIKVFQMDGEDLEFKNEYFNNVVSGFSIGYILNEDKELNKILKVLKFKGQLALSLWGVQESQNWLTDIINEYLFIHSNKGNKVKDKKEDDTVLNTVYGVKSFLKSLNLKNIKVYEEDNEVIYLDENQWWSEMWNNALRGILESIEKLGDEKFESFKLAVNKTLEKFKTEKGICFNMKVIYAYGKKE</sequence>
<dbReference type="PANTHER" id="PTHR43861">
    <property type="entry name" value="TRANS-ACONITATE 2-METHYLTRANSFERASE-RELATED"/>
    <property type="match status" value="1"/>
</dbReference>
<keyword evidence="2" id="KW-0489">Methyltransferase</keyword>